<sequence length="173" mass="20243">MTREETVLNYLREHDIPFTNYNHPEGKTIEEAKQWWKDDGSVHCKNLFFRNHKGNRHYLVCFDSDHDLAIHDLEHLLKESLVSRGLPSCGKLSFASPERMMKYLGLEPGSVSPFGLINDTENHVHLFLDENLQKADSLSFHPNDCRGTVVIKREDFERYLSIVGNTYEYIRLY</sequence>
<keyword evidence="3" id="KW-0030">Aminoacyl-tRNA synthetase</keyword>
<dbReference type="PANTHER" id="PTHR31423:SF3">
    <property type="entry name" value="PROLYL-TRNA SYNTHETASE ASSOCIATED DOMAIN-CONTAINING PROTEIN 1-RELATED"/>
    <property type="match status" value="1"/>
</dbReference>
<organism evidence="3 4">
    <name type="scientific">Prevotella pectinovora</name>
    <dbReference type="NCBI Taxonomy" id="1602169"/>
    <lineage>
        <taxon>Bacteria</taxon>
        <taxon>Pseudomonadati</taxon>
        <taxon>Bacteroidota</taxon>
        <taxon>Bacteroidia</taxon>
        <taxon>Bacteroidales</taxon>
        <taxon>Prevotellaceae</taxon>
        <taxon>Prevotella</taxon>
    </lineage>
</organism>
<reference evidence="3 4" key="1">
    <citation type="submission" date="2015-01" db="EMBL/GenBank/DDBJ databases">
        <title>Comparative genomics of non-oral Prevotella species.</title>
        <authorList>
            <person name="Accetto T."/>
            <person name="Nograsek B."/>
            <person name="Avgustin G."/>
        </authorList>
    </citation>
    <scope>NUCLEOTIDE SEQUENCE [LARGE SCALE GENOMIC DNA]</scope>
    <source>
        <strain evidence="3 4">P5-119</strain>
    </source>
</reference>
<feature type="domain" description="YbaK/aminoacyl-tRNA synthetase-associated" evidence="2">
    <location>
        <begin position="23"/>
        <end position="158"/>
    </location>
</feature>
<dbReference type="InterPro" id="IPR040285">
    <property type="entry name" value="ProX/PRXD1"/>
</dbReference>
<dbReference type="GeneID" id="93483045"/>
<comment type="caution">
    <text evidence="3">The sequence shown here is derived from an EMBL/GenBank/DDBJ whole genome shotgun (WGS) entry which is preliminary data.</text>
</comment>
<dbReference type="Pfam" id="PF04073">
    <property type="entry name" value="tRNA_edit"/>
    <property type="match status" value="1"/>
</dbReference>
<gene>
    <name evidence="3" type="ORF">ST44_08660</name>
</gene>
<keyword evidence="3" id="KW-0436">Ligase</keyword>
<evidence type="ECO:0000313" key="4">
    <source>
        <dbReference type="Proteomes" id="UP000032046"/>
    </source>
</evidence>
<dbReference type="OrthoDB" id="9798587at2"/>
<dbReference type="InterPro" id="IPR007214">
    <property type="entry name" value="YbaK/aa-tRNA-synth-assoc-dom"/>
</dbReference>
<keyword evidence="4" id="KW-1185">Reference proteome</keyword>
<evidence type="ECO:0000313" key="3">
    <source>
        <dbReference type="EMBL" id="KIP61824.1"/>
    </source>
</evidence>
<dbReference type="AlphaFoldDB" id="A0A0D0IYU9"/>
<proteinExistence type="inferred from homology"/>
<comment type="similarity">
    <text evidence="1">Belongs to the PRORSD1 family.</text>
</comment>
<accession>A0A0D0IYU9</accession>
<protein>
    <submittedName>
        <fullName evidence="3">Prolyl-tRNA synthetase</fullName>
    </submittedName>
</protein>
<dbReference type="EMBL" id="JXQK01000062">
    <property type="protein sequence ID" value="KIP61824.1"/>
    <property type="molecule type" value="Genomic_DNA"/>
</dbReference>
<name>A0A0D0IYU9_9BACT</name>
<evidence type="ECO:0000256" key="1">
    <source>
        <dbReference type="ARBA" id="ARBA00010201"/>
    </source>
</evidence>
<evidence type="ECO:0000259" key="2">
    <source>
        <dbReference type="Pfam" id="PF04073"/>
    </source>
</evidence>
<dbReference type="RefSeq" id="WP_022317011.1">
    <property type="nucleotide sequence ID" value="NZ_JALFDM010000015.1"/>
</dbReference>
<dbReference type="InterPro" id="IPR036754">
    <property type="entry name" value="YbaK/aa-tRNA-synt-asso_dom_sf"/>
</dbReference>
<dbReference type="Gene3D" id="3.90.960.10">
    <property type="entry name" value="YbaK/aminoacyl-tRNA synthetase-associated domain"/>
    <property type="match status" value="1"/>
</dbReference>
<dbReference type="Proteomes" id="UP000032046">
    <property type="component" value="Unassembled WGS sequence"/>
</dbReference>
<dbReference type="SUPFAM" id="SSF55826">
    <property type="entry name" value="YbaK/ProRS associated domain"/>
    <property type="match status" value="1"/>
</dbReference>
<dbReference type="GO" id="GO:0002161">
    <property type="term" value="F:aminoacyl-tRNA deacylase activity"/>
    <property type="evidence" value="ECO:0007669"/>
    <property type="project" value="InterPro"/>
</dbReference>
<dbReference type="PANTHER" id="PTHR31423">
    <property type="entry name" value="YBAK DOMAIN-CONTAINING PROTEIN"/>
    <property type="match status" value="1"/>
</dbReference>
<dbReference type="GO" id="GO:0004812">
    <property type="term" value="F:aminoacyl-tRNA ligase activity"/>
    <property type="evidence" value="ECO:0007669"/>
    <property type="project" value="UniProtKB-KW"/>
</dbReference>